<proteinExistence type="predicted"/>
<keyword evidence="6 9" id="KW-0472">Membrane</keyword>
<evidence type="ECO:0000256" key="5">
    <source>
        <dbReference type="ARBA" id="ARBA00022989"/>
    </source>
</evidence>
<evidence type="ECO:0000256" key="8">
    <source>
        <dbReference type="ARBA" id="ARBA00023224"/>
    </source>
</evidence>
<keyword evidence="11" id="KW-1185">Reference proteome</keyword>
<reference evidence="11" key="1">
    <citation type="journal article" date="2015" name="Proc. Natl. Acad. Sci. U.S.A.">
        <title>Genome sequence of the Asian Tiger mosquito, Aedes albopictus, reveals insights into its biology, genetics, and evolution.</title>
        <authorList>
            <person name="Chen X.G."/>
            <person name="Jiang X."/>
            <person name="Gu J."/>
            <person name="Xu M."/>
            <person name="Wu Y."/>
            <person name="Deng Y."/>
            <person name="Zhang C."/>
            <person name="Bonizzoni M."/>
            <person name="Dermauw W."/>
            <person name="Vontas J."/>
            <person name="Armbruster P."/>
            <person name="Huang X."/>
            <person name="Yang Y."/>
            <person name="Zhang H."/>
            <person name="He W."/>
            <person name="Peng H."/>
            <person name="Liu Y."/>
            <person name="Wu K."/>
            <person name="Chen J."/>
            <person name="Lirakis M."/>
            <person name="Topalis P."/>
            <person name="Van Leeuwen T."/>
            <person name="Hall A.B."/>
            <person name="Jiang X."/>
            <person name="Thorpe C."/>
            <person name="Mueller R.L."/>
            <person name="Sun C."/>
            <person name="Waterhouse R.M."/>
            <person name="Yan G."/>
            <person name="Tu Z.J."/>
            <person name="Fang X."/>
            <person name="James A.A."/>
        </authorList>
    </citation>
    <scope>NUCLEOTIDE SEQUENCE [LARGE SCALE GENOMIC DNA]</scope>
    <source>
        <strain evidence="11">Foshan</strain>
    </source>
</reference>
<feature type="transmembrane region" description="Helical" evidence="9">
    <location>
        <begin position="113"/>
        <end position="132"/>
    </location>
</feature>
<protein>
    <recommendedName>
        <fullName evidence="12">Odorant receptor</fullName>
    </recommendedName>
</protein>
<dbReference type="InterPro" id="IPR004117">
    <property type="entry name" value="7tm6_olfct_rcpt"/>
</dbReference>
<evidence type="ECO:0000256" key="3">
    <source>
        <dbReference type="ARBA" id="ARBA00022692"/>
    </source>
</evidence>
<keyword evidence="7" id="KW-0675">Receptor</keyword>
<dbReference type="Proteomes" id="UP000069940">
    <property type="component" value="Unassembled WGS sequence"/>
</dbReference>
<evidence type="ECO:0000256" key="6">
    <source>
        <dbReference type="ARBA" id="ARBA00023136"/>
    </source>
</evidence>
<feature type="transmembrane region" description="Helical" evidence="9">
    <location>
        <begin position="81"/>
        <end position="101"/>
    </location>
</feature>
<dbReference type="EnsemblMetazoa" id="AALFPA23_021701.R32132">
    <property type="protein sequence ID" value="AALFPA23_021701.P32132"/>
    <property type="gene ID" value="AALFPA23_021701"/>
</dbReference>
<keyword evidence="8" id="KW-0807">Transducer</keyword>
<organism evidence="10 11">
    <name type="scientific">Aedes albopictus</name>
    <name type="common">Asian tiger mosquito</name>
    <name type="synonym">Stegomyia albopicta</name>
    <dbReference type="NCBI Taxonomy" id="7160"/>
    <lineage>
        <taxon>Eukaryota</taxon>
        <taxon>Metazoa</taxon>
        <taxon>Ecdysozoa</taxon>
        <taxon>Arthropoda</taxon>
        <taxon>Hexapoda</taxon>
        <taxon>Insecta</taxon>
        <taxon>Pterygota</taxon>
        <taxon>Neoptera</taxon>
        <taxon>Endopterygota</taxon>
        <taxon>Diptera</taxon>
        <taxon>Nematocera</taxon>
        <taxon>Culicoidea</taxon>
        <taxon>Culicidae</taxon>
        <taxon>Culicinae</taxon>
        <taxon>Aedini</taxon>
        <taxon>Aedes</taxon>
        <taxon>Stegomyia</taxon>
    </lineage>
</organism>
<evidence type="ECO:0000313" key="11">
    <source>
        <dbReference type="Proteomes" id="UP000069940"/>
    </source>
</evidence>
<feature type="transmembrane region" description="Helical" evidence="9">
    <location>
        <begin position="294"/>
        <end position="314"/>
    </location>
</feature>
<accession>A0ABM1ZU98</accession>
<feature type="transmembrane region" description="Helical" evidence="9">
    <location>
        <begin position="326"/>
        <end position="344"/>
    </location>
</feature>
<keyword evidence="2" id="KW-0716">Sensory transduction</keyword>
<feature type="transmembrane region" description="Helical" evidence="9">
    <location>
        <begin position="174"/>
        <end position="193"/>
    </location>
</feature>
<evidence type="ECO:0000256" key="7">
    <source>
        <dbReference type="ARBA" id="ARBA00023170"/>
    </source>
</evidence>
<reference evidence="10" key="2">
    <citation type="submission" date="2025-05" db="UniProtKB">
        <authorList>
            <consortium name="EnsemblMetazoa"/>
        </authorList>
    </citation>
    <scope>IDENTIFICATION</scope>
    <source>
        <strain evidence="10">Foshan</strain>
    </source>
</reference>
<evidence type="ECO:0000313" key="10">
    <source>
        <dbReference type="EnsemblMetazoa" id="AALFPA23_021701.P32132"/>
    </source>
</evidence>
<dbReference type="RefSeq" id="XP_062716039.1">
    <property type="nucleotide sequence ID" value="XM_062860055.1"/>
</dbReference>
<feature type="transmembrane region" description="Helical" evidence="9">
    <location>
        <begin position="224"/>
        <end position="247"/>
    </location>
</feature>
<evidence type="ECO:0000256" key="1">
    <source>
        <dbReference type="ARBA" id="ARBA00004141"/>
    </source>
</evidence>
<comment type="subcellular location">
    <subcellularLocation>
        <location evidence="1">Membrane</location>
        <topology evidence="1">Multi-pass membrane protein</topology>
    </subcellularLocation>
</comment>
<keyword evidence="3 9" id="KW-0812">Transmembrane</keyword>
<evidence type="ECO:0008006" key="12">
    <source>
        <dbReference type="Google" id="ProtNLM"/>
    </source>
</evidence>
<dbReference type="Pfam" id="PF02949">
    <property type="entry name" value="7tm_6"/>
    <property type="match status" value="1"/>
</dbReference>
<keyword evidence="5 9" id="KW-1133">Transmembrane helix</keyword>
<evidence type="ECO:0000256" key="4">
    <source>
        <dbReference type="ARBA" id="ARBA00022725"/>
    </source>
</evidence>
<dbReference type="GeneID" id="134291815"/>
<evidence type="ECO:0000256" key="9">
    <source>
        <dbReference type="SAM" id="Phobius"/>
    </source>
</evidence>
<name>A0ABM1ZU98_AEDAL</name>
<feature type="transmembrane region" description="Helical" evidence="9">
    <location>
        <begin position="412"/>
        <end position="432"/>
    </location>
</feature>
<sequence>MIQCRQLISFLQNTMFAGIRSGNRQLRSWITSRSSTVSNFFSTEGPAGDCFCLMDAFLLIAGTEIQSERTPKWTYGRQVRIFVNGLFFYQSAVTALQMFYVGYGKNVAVDFQTIFMITKIVGVIAVLAKWLLLMFQKDSVCTVLNFITSNRVKSGDDAHDELPQKQFNRSACTMMRISFAMTAANAVLLFIPSEITEQALGMPPPLTCYGKLATRLFYLTSTQLMFLGIVPKFLSNMVCIGMLIMGMRCKLEILAHRYKCVLSQPFVNPEIYFSRLEQDVREVLNQQMEYWRHFAILQTLVEKAFFIAHFYAMYSIGSCLFLSHKTGFNFLSGTLVSLSVAYVLKYYMWCYLVDSVQDVGDSIGDLIYEHCAQMPYSRKHHSQYVRMKSSLVIIWMNTRTGYSMSCMGMLEITTKTFVSFLNVVYSVTMFLINMV</sequence>
<evidence type="ECO:0000256" key="2">
    <source>
        <dbReference type="ARBA" id="ARBA00022606"/>
    </source>
</evidence>
<keyword evidence="4" id="KW-0552">Olfaction</keyword>